<evidence type="ECO:0000256" key="1">
    <source>
        <dbReference type="ARBA" id="ARBA00004604"/>
    </source>
</evidence>
<dbReference type="Proteomes" id="UP000750522">
    <property type="component" value="Unassembled WGS sequence"/>
</dbReference>
<reference evidence="8" key="2">
    <citation type="submission" date="2020-01" db="EMBL/GenBank/DDBJ databases">
        <authorList>
            <person name="Perkins V."/>
            <person name="Lessard M.-H."/>
            <person name="Dugat-Bony E."/>
            <person name="Frenette M."/>
            <person name="Labrie S."/>
        </authorList>
    </citation>
    <scope>NUCLEOTIDE SEQUENCE</scope>
    <source>
        <strain evidence="8">LMA-70</strain>
    </source>
</reference>
<evidence type="ECO:0000256" key="7">
    <source>
        <dbReference type="SAM" id="MobiDB-lite"/>
    </source>
</evidence>
<evidence type="ECO:0000256" key="6">
    <source>
        <dbReference type="ARBA" id="ARBA00024695"/>
    </source>
</evidence>
<evidence type="ECO:0000313" key="8">
    <source>
        <dbReference type="EMBL" id="KAF5102826.1"/>
    </source>
</evidence>
<comment type="similarity">
    <text evidence="2">Belongs to the NOP14 family.</text>
</comment>
<reference evidence="8" key="1">
    <citation type="journal article" date="2020" name="Front. Microbiol.">
        <title>Phenotypic and Genetic Characterization of the Cheese Ripening Yeast Geotrichum candidum.</title>
        <authorList>
            <person name="Perkins V."/>
            <person name="Vignola S."/>
            <person name="Lessard M.H."/>
            <person name="Plante P.L."/>
            <person name="Corbeil J."/>
            <person name="Dugat-Bony E."/>
            <person name="Frenette M."/>
            <person name="Labrie S."/>
        </authorList>
    </citation>
    <scope>NUCLEOTIDE SEQUENCE</scope>
    <source>
        <strain evidence="8">LMA-70</strain>
    </source>
</reference>
<sequence>MGGSQLKALKASLKSHGLIGQTNTKGKGKAKRSQDKNRQDKEKVLANIRDAFSPFELKTTKQKADVVGRRVIGAVGRPGISKQAGEDNRKRALKAEMYQKNRVGGVVDRRFGENDVSMNPEEKMLERFTRERQMKASKGSLFNLDDDDDNTYADGMGGSELLTHGGRALELNDDFDEGDLGLTLSDDEETQRELREIRNKRKRLAEGGEIEEEEEAPKKKTREEVMKEVIAKSKMYKHERQMARQEDQNEIDKLDDREVFNDLMSELRQAGSFNPKESAQPGDKDEEYEQQVRAFAFDKRAVPTDRTKTDDEIAREKAAKLQELERKRLARMNGEEVSDDESSSSSESEAEQAEAPEYGNVDEELNDAEAFGLKQATKHSDSEDEEDDDEDIMGNYEIDGDFHDFSGAEEAEEEAEEVKTPAKKVKAEKAVSDSKVAAYTFECPESVDDLINIFADYPAKEYPTIIDRILTLYHPSLDKENKEKNSVLTNVLAEYILVAGDAKPENPDKDISIVLNKLISQLQTLAGKYNESLSEFFREKLNEAESHLQKSIESKKPSASKSTQSPSYLFLFTLIGLIYSTSDHFHQIVTPASLLIGQHLSQNKIRNLGDLFSGLYLCSNVLSYQRLGKRYVPEVVQFLAKAVAMLAPEPAEYLPKDILIVQSQTEDIASAGYRKFAASAKDVKKMLKRGKRLALRDALEINNGDKSNKFSALLYNETCRLIGAFFTLWSDKLSTIEMFTPFVKPVTVTNNDAVATKIQKLLKFAQQTREPLLLQAHRPIPIASNIPKFEENYSVDKKSYDPDQGRQEISKLKAAIKKERKGALRELRKDSQFVAREKIADRRAHDKAYHEKMARLVNSINTEEGAEKNKYERERETRKRKNKQSK</sequence>
<accession>A0A9P5G8P7</accession>
<feature type="compositionally biased region" description="Basic and acidic residues" evidence="7">
    <location>
        <begin position="216"/>
        <end position="260"/>
    </location>
</feature>
<organism evidence="8 9">
    <name type="scientific">Geotrichum candidum</name>
    <name type="common">Oospora lactis</name>
    <name type="synonym">Dipodascus geotrichum</name>
    <dbReference type="NCBI Taxonomy" id="1173061"/>
    <lineage>
        <taxon>Eukaryota</taxon>
        <taxon>Fungi</taxon>
        <taxon>Dikarya</taxon>
        <taxon>Ascomycota</taxon>
        <taxon>Saccharomycotina</taxon>
        <taxon>Dipodascomycetes</taxon>
        <taxon>Dipodascales</taxon>
        <taxon>Dipodascaceae</taxon>
        <taxon>Geotrichum</taxon>
    </lineage>
</organism>
<comment type="subcellular location">
    <subcellularLocation>
        <location evidence="1">Nucleus</location>
        <location evidence="1">Nucleolus</location>
    </subcellularLocation>
</comment>
<dbReference type="GO" id="GO:0030490">
    <property type="term" value="P:maturation of SSU-rRNA"/>
    <property type="evidence" value="ECO:0007669"/>
    <property type="project" value="TreeGrafter"/>
</dbReference>
<feature type="region of interest" description="Disordered" evidence="7">
    <location>
        <begin position="840"/>
        <end position="886"/>
    </location>
</feature>
<dbReference type="EMBL" id="QQZK01000027">
    <property type="protein sequence ID" value="KAF5102826.1"/>
    <property type="molecule type" value="Genomic_DNA"/>
</dbReference>
<feature type="compositionally biased region" description="Basic and acidic residues" evidence="7">
    <location>
        <begin position="865"/>
        <end position="877"/>
    </location>
</feature>
<protein>
    <recommendedName>
        <fullName evidence="10">Nop14-like protein</fullName>
    </recommendedName>
</protein>
<proteinExistence type="inferred from homology"/>
<evidence type="ECO:0000256" key="2">
    <source>
        <dbReference type="ARBA" id="ARBA00007466"/>
    </source>
</evidence>
<evidence type="ECO:0000313" key="9">
    <source>
        <dbReference type="Proteomes" id="UP000750522"/>
    </source>
</evidence>
<gene>
    <name evidence="8" type="ORF">DV451_001716</name>
</gene>
<evidence type="ECO:0000256" key="4">
    <source>
        <dbReference type="ARBA" id="ARBA00022552"/>
    </source>
</evidence>
<feature type="compositionally biased region" description="Basic and acidic residues" evidence="7">
    <location>
        <begin position="32"/>
        <end position="43"/>
    </location>
</feature>
<feature type="compositionally biased region" description="Acidic residues" evidence="7">
    <location>
        <begin position="336"/>
        <end position="367"/>
    </location>
</feature>
<dbReference type="Pfam" id="PF04147">
    <property type="entry name" value="Nop14"/>
    <property type="match status" value="1"/>
</dbReference>
<evidence type="ECO:0000256" key="3">
    <source>
        <dbReference type="ARBA" id="ARBA00022517"/>
    </source>
</evidence>
<feature type="compositionally biased region" description="Basic and acidic residues" evidence="7">
    <location>
        <begin position="296"/>
        <end position="327"/>
    </location>
</feature>
<feature type="region of interest" description="Disordered" evidence="7">
    <location>
        <begin position="139"/>
        <end position="402"/>
    </location>
</feature>
<dbReference type="GO" id="GO:0032040">
    <property type="term" value="C:small-subunit processome"/>
    <property type="evidence" value="ECO:0007669"/>
    <property type="project" value="InterPro"/>
</dbReference>
<comment type="caution">
    <text evidence="8">The sequence shown here is derived from an EMBL/GenBank/DDBJ whole genome shotgun (WGS) entry which is preliminary data.</text>
</comment>
<name>A0A9P5G8P7_GEOCN</name>
<comment type="function">
    <text evidence="6">Involved in nucleolar processing of pre-18S ribosomal RNA. Has a role in the nuclear export of 40S pre-ribosomal subunit to the cytoplasm.</text>
</comment>
<dbReference type="GO" id="GO:0030692">
    <property type="term" value="C:Noc4p-Nop14p complex"/>
    <property type="evidence" value="ECO:0007669"/>
    <property type="project" value="TreeGrafter"/>
</dbReference>
<dbReference type="InterPro" id="IPR007276">
    <property type="entry name" value="Nop14"/>
</dbReference>
<feature type="compositionally biased region" description="Acidic residues" evidence="7">
    <location>
        <begin position="382"/>
        <end position="392"/>
    </location>
</feature>
<dbReference type="AlphaFoldDB" id="A0A9P5G8P7"/>
<keyword evidence="5" id="KW-0539">Nucleus</keyword>
<feature type="compositionally biased region" description="Basic and acidic residues" evidence="7">
    <location>
        <begin position="840"/>
        <end position="854"/>
    </location>
</feature>
<dbReference type="PANTHER" id="PTHR23183:SF0">
    <property type="entry name" value="NUCLEOLAR PROTEIN 14"/>
    <property type="match status" value="1"/>
</dbReference>
<feature type="compositionally biased region" description="Acidic residues" evidence="7">
    <location>
        <begin position="171"/>
        <end position="190"/>
    </location>
</feature>
<dbReference type="PANTHER" id="PTHR23183">
    <property type="entry name" value="NOP14"/>
    <property type="match status" value="1"/>
</dbReference>
<keyword evidence="4" id="KW-0698">rRNA processing</keyword>
<evidence type="ECO:0008006" key="10">
    <source>
        <dbReference type="Google" id="ProtNLM"/>
    </source>
</evidence>
<feature type="region of interest" description="Disordered" evidence="7">
    <location>
        <begin position="1"/>
        <end position="43"/>
    </location>
</feature>
<keyword evidence="3" id="KW-0690">Ribosome biogenesis</keyword>
<evidence type="ECO:0000256" key="5">
    <source>
        <dbReference type="ARBA" id="ARBA00023242"/>
    </source>
</evidence>